<dbReference type="GO" id="GO:0008484">
    <property type="term" value="F:sulfuric ester hydrolase activity"/>
    <property type="evidence" value="ECO:0007669"/>
    <property type="project" value="InterPro"/>
</dbReference>
<feature type="domain" description="Sulfatase N-terminal" evidence="8">
    <location>
        <begin position="23"/>
        <end position="350"/>
    </location>
</feature>
<dbReference type="PANTHER" id="PTHR10342:SF273">
    <property type="entry name" value="RE14504P"/>
    <property type="match status" value="1"/>
</dbReference>
<keyword evidence="5" id="KW-0106">Calcium</keyword>
<feature type="chain" id="PRO_5029844116" evidence="7">
    <location>
        <begin position="21"/>
        <end position="542"/>
    </location>
</feature>
<comment type="cofactor">
    <cofactor evidence="1">
        <name>Ca(2+)</name>
        <dbReference type="ChEBI" id="CHEBI:29108"/>
    </cofactor>
</comment>
<dbReference type="Gene3D" id="3.40.720.10">
    <property type="entry name" value="Alkaline Phosphatase, subunit A"/>
    <property type="match status" value="1"/>
</dbReference>
<evidence type="ECO:0000256" key="6">
    <source>
        <dbReference type="ARBA" id="ARBA00023180"/>
    </source>
</evidence>
<dbReference type="OrthoDB" id="103349at2759"/>
<keyword evidence="6" id="KW-0325">Glycoprotein</keyword>
<keyword evidence="3" id="KW-0479">Metal-binding</keyword>
<protein>
    <submittedName>
        <fullName evidence="9">DgyrCDS6629</fullName>
    </submittedName>
</protein>
<evidence type="ECO:0000313" key="10">
    <source>
        <dbReference type="Proteomes" id="UP000549394"/>
    </source>
</evidence>
<feature type="signal peptide" evidence="7">
    <location>
        <begin position="1"/>
        <end position="20"/>
    </location>
</feature>
<dbReference type="EMBL" id="CAJFCJ010000007">
    <property type="protein sequence ID" value="CAD5117885.1"/>
    <property type="molecule type" value="Genomic_DNA"/>
</dbReference>
<comment type="caution">
    <text evidence="9">The sequence shown here is derived from an EMBL/GenBank/DDBJ whole genome shotgun (WGS) entry which is preliminary data.</text>
</comment>
<dbReference type="PANTHER" id="PTHR10342">
    <property type="entry name" value="ARYLSULFATASE"/>
    <property type="match status" value="1"/>
</dbReference>
<dbReference type="PROSITE" id="PS00149">
    <property type="entry name" value="SULFATASE_2"/>
    <property type="match status" value="1"/>
</dbReference>
<keyword evidence="4" id="KW-0378">Hydrolase</keyword>
<dbReference type="InterPro" id="IPR017850">
    <property type="entry name" value="Alkaline_phosphatase_core_sf"/>
</dbReference>
<evidence type="ECO:0000256" key="4">
    <source>
        <dbReference type="ARBA" id="ARBA00022801"/>
    </source>
</evidence>
<evidence type="ECO:0000256" key="2">
    <source>
        <dbReference type="ARBA" id="ARBA00008779"/>
    </source>
</evidence>
<keyword evidence="7" id="KW-0732">Signal</keyword>
<keyword evidence="10" id="KW-1185">Reference proteome</keyword>
<dbReference type="Gene3D" id="3.30.1120.10">
    <property type="match status" value="1"/>
</dbReference>
<evidence type="ECO:0000256" key="1">
    <source>
        <dbReference type="ARBA" id="ARBA00001913"/>
    </source>
</evidence>
<proteinExistence type="inferred from homology"/>
<dbReference type="Proteomes" id="UP000549394">
    <property type="component" value="Unassembled WGS sequence"/>
</dbReference>
<name>A0A7I8VQ58_9ANNE</name>
<dbReference type="GO" id="GO:0046872">
    <property type="term" value="F:metal ion binding"/>
    <property type="evidence" value="ECO:0007669"/>
    <property type="project" value="UniProtKB-KW"/>
</dbReference>
<dbReference type="CDD" id="cd16029">
    <property type="entry name" value="4-S"/>
    <property type="match status" value="1"/>
</dbReference>
<evidence type="ECO:0000256" key="7">
    <source>
        <dbReference type="SAM" id="SignalP"/>
    </source>
</evidence>
<comment type="similarity">
    <text evidence="2">Belongs to the sulfatase family.</text>
</comment>
<evidence type="ECO:0000259" key="8">
    <source>
        <dbReference type="Pfam" id="PF00884"/>
    </source>
</evidence>
<dbReference type="InterPro" id="IPR024607">
    <property type="entry name" value="Sulfatase_CS"/>
</dbReference>
<evidence type="ECO:0000313" key="9">
    <source>
        <dbReference type="EMBL" id="CAD5117885.1"/>
    </source>
</evidence>
<dbReference type="Pfam" id="PF00884">
    <property type="entry name" value="Sulfatase"/>
    <property type="match status" value="1"/>
</dbReference>
<dbReference type="InterPro" id="IPR000917">
    <property type="entry name" value="Sulfatase_N"/>
</dbReference>
<evidence type="ECO:0000256" key="3">
    <source>
        <dbReference type="ARBA" id="ARBA00022723"/>
    </source>
</evidence>
<sequence>MRLLFSIVLLKLLYISITYCSRPNIVLILADDLGWNDVGFHGSHDIPTPNLDALAYDGIILNNYYVQPICTPTRSCLMSGRYPIHTGMQHSVIYSAQPYGLPLNNTILPEYLNTIGYESHIVGKWHLGHYAKDYTPLKRGFKSHYGYYMGMEDYYEHTHTAGGPTSNGDWGFDFRDNERVAKELWGNYSTDIFTNRAIDIIEKHDKERPLFLYFAHQAVHSANNLNTIQPPPRFLDKFEHITNPQRRKFAGAAAALDESVGRLIESLKKQNMLENTFIVFSTDNGGPANGFDMNMASNEPLRGVKATLWEGGVRGTGFVWSKLLKKSGYVNNDLMHVSDILPTVLRVAGYDMFKLPKDLDGFDQLDVLNGVDQGGRTEVLLNIDPIQKTSAFRMRDMKVISGEYDSGQWDGWYKTPKFNKEATVKSLQEANQIDYTTEILNNLGKSLKYRKPVKIKCGPPPEKRNCFPGKHPCLFNVTEDPCEYKNIASTYPKIVEQLQNRLNEYKRKMIWPLNTQVDPKGLPSNNGGVWGPWINLTKSNIL</sequence>
<dbReference type="SUPFAM" id="SSF53649">
    <property type="entry name" value="Alkaline phosphatase-like"/>
    <property type="match status" value="1"/>
</dbReference>
<evidence type="ECO:0000256" key="5">
    <source>
        <dbReference type="ARBA" id="ARBA00022837"/>
    </source>
</evidence>
<reference evidence="9 10" key="1">
    <citation type="submission" date="2020-08" db="EMBL/GenBank/DDBJ databases">
        <authorList>
            <person name="Hejnol A."/>
        </authorList>
    </citation>
    <scope>NUCLEOTIDE SEQUENCE [LARGE SCALE GENOMIC DNA]</scope>
</reference>
<organism evidence="9 10">
    <name type="scientific">Dimorphilus gyrociliatus</name>
    <dbReference type="NCBI Taxonomy" id="2664684"/>
    <lineage>
        <taxon>Eukaryota</taxon>
        <taxon>Metazoa</taxon>
        <taxon>Spiralia</taxon>
        <taxon>Lophotrochozoa</taxon>
        <taxon>Annelida</taxon>
        <taxon>Polychaeta</taxon>
        <taxon>Polychaeta incertae sedis</taxon>
        <taxon>Dinophilidae</taxon>
        <taxon>Dimorphilus</taxon>
    </lineage>
</organism>
<dbReference type="AlphaFoldDB" id="A0A7I8VQ58"/>
<gene>
    <name evidence="9" type="ORF">DGYR_LOCUS6357</name>
</gene>
<dbReference type="InterPro" id="IPR047115">
    <property type="entry name" value="ARSB"/>
</dbReference>
<accession>A0A7I8VQ58</accession>